<dbReference type="AlphaFoldDB" id="A0A640ULZ2"/>
<evidence type="ECO:0000313" key="2">
    <source>
        <dbReference type="EMBL" id="GFE36709.1"/>
    </source>
</evidence>
<evidence type="ECO:0000256" key="1">
    <source>
        <dbReference type="SAM" id="MobiDB-lite"/>
    </source>
</evidence>
<keyword evidence="3" id="KW-1185">Reference proteome</keyword>
<evidence type="ECO:0000313" key="3">
    <source>
        <dbReference type="Proteomes" id="UP000431826"/>
    </source>
</evidence>
<sequence>MRTRATAPSAAVRPVLRPLMDAPEAGLRPVSADVPAVVCADVCLTMSPPIPPVSPDIRQLPKEPGFSAYK</sequence>
<comment type="caution">
    <text evidence="2">The sequence shown here is derived from an EMBL/GenBank/DDBJ whole genome shotgun (WGS) entry which is preliminary data.</text>
</comment>
<feature type="region of interest" description="Disordered" evidence="1">
    <location>
        <begin position="49"/>
        <end position="70"/>
    </location>
</feature>
<gene>
    <name evidence="2" type="ORF">Stube_13820</name>
</gene>
<organism evidence="2 3">
    <name type="scientific">Streptomyces tubercidicus</name>
    <dbReference type="NCBI Taxonomy" id="47759"/>
    <lineage>
        <taxon>Bacteria</taxon>
        <taxon>Bacillati</taxon>
        <taxon>Actinomycetota</taxon>
        <taxon>Actinomycetes</taxon>
        <taxon>Kitasatosporales</taxon>
        <taxon>Streptomycetaceae</taxon>
        <taxon>Streptomyces</taxon>
    </lineage>
</organism>
<proteinExistence type="predicted"/>
<dbReference type="EMBL" id="BLIR01000001">
    <property type="protein sequence ID" value="GFE36709.1"/>
    <property type="molecule type" value="Genomic_DNA"/>
</dbReference>
<protein>
    <submittedName>
        <fullName evidence="2">Uncharacterized protein</fullName>
    </submittedName>
</protein>
<reference evidence="2 3" key="1">
    <citation type="submission" date="2019-12" db="EMBL/GenBank/DDBJ databases">
        <title>Whole genome shotgun sequence of Streptomyces tubercidicus NBRC 13090.</title>
        <authorList>
            <person name="Ichikawa N."/>
            <person name="Kimura A."/>
            <person name="Kitahashi Y."/>
            <person name="Komaki H."/>
            <person name="Tamura T."/>
        </authorList>
    </citation>
    <scope>NUCLEOTIDE SEQUENCE [LARGE SCALE GENOMIC DNA]</scope>
    <source>
        <strain evidence="2 3">NBRC 13090</strain>
    </source>
</reference>
<name>A0A640ULZ2_9ACTN</name>
<dbReference type="Proteomes" id="UP000431826">
    <property type="component" value="Unassembled WGS sequence"/>
</dbReference>
<accession>A0A640ULZ2</accession>